<dbReference type="AlphaFoldDB" id="A0A8J6TKG0"/>
<accession>A0A8J6TKG0</accession>
<feature type="domain" description="tRNA (guanine-N(1)-)-methyltransferase C-terminal" evidence="1">
    <location>
        <begin position="8"/>
        <end position="188"/>
    </location>
</feature>
<sequence>MKKSYPTNLYIALTHYPVLNKNGNIIASAVTNLDLHDMARAAKTYGVRLFYVITPLADQQELVERIVAHWVQGIGSTYNPKRREALELICIKKSLDEVIDHIRDDCGDSPKTVVTSAKHNSGNISFGKFRAMLNDDKRYLLIFGTAWGLTESFMAGADYVLDPVMGNTDYNHLSVRSATAIILDRLFGT</sequence>
<protein>
    <submittedName>
        <fullName evidence="2">RNA methyltransferase</fullName>
    </submittedName>
</protein>
<keyword evidence="2" id="KW-0808">Transferase</keyword>
<evidence type="ECO:0000259" key="1">
    <source>
        <dbReference type="Pfam" id="PF09936"/>
    </source>
</evidence>
<evidence type="ECO:0000313" key="3">
    <source>
        <dbReference type="Proteomes" id="UP000603434"/>
    </source>
</evidence>
<proteinExistence type="predicted"/>
<dbReference type="EMBL" id="JACNJH010000077">
    <property type="protein sequence ID" value="MBC8360249.1"/>
    <property type="molecule type" value="Genomic_DNA"/>
</dbReference>
<dbReference type="Gene3D" id="3.40.1280.10">
    <property type="match status" value="1"/>
</dbReference>
<evidence type="ECO:0000313" key="2">
    <source>
        <dbReference type="EMBL" id="MBC8360249.1"/>
    </source>
</evidence>
<dbReference type="GO" id="GO:0008168">
    <property type="term" value="F:methyltransferase activity"/>
    <property type="evidence" value="ECO:0007669"/>
    <property type="project" value="UniProtKB-KW"/>
</dbReference>
<dbReference type="CDD" id="cd18085">
    <property type="entry name" value="TM1570-like"/>
    <property type="match status" value="1"/>
</dbReference>
<dbReference type="InterPro" id="IPR029026">
    <property type="entry name" value="tRNA_m1G_MTases_N"/>
</dbReference>
<organism evidence="2 3">
    <name type="scientific">Candidatus Desulfatibia profunda</name>
    <dbReference type="NCBI Taxonomy" id="2841695"/>
    <lineage>
        <taxon>Bacteria</taxon>
        <taxon>Pseudomonadati</taxon>
        <taxon>Thermodesulfobacteriota</taxon>
        <taxon>Desulfobacteria</taxon>
        <taxon>Desulfobacterales</taxon>
        <taxon>Desulfobacterales incertae sedis</taxon>
        <taxon>Candidatus Desulfatibia</taxon>
    </lineage>
</organism>
<keyword evidence="2" id="KW-0489">Methyltransferase</keyword>
<gene>
    <name evidence="2" type="ORF">H8E23_02465</name>
</gene>
<reference evidence="2 3" key="1">
    <citation type="submission" date="2020-08" db="EMBL/GenBank/DDBJ databases">
        <title>Bridging the membrane lipid divide: bacteria of the FCB group superphylum have the potential to synthesize archaeal ether lipids.</title>
        <authorList>
            <person name="Villanueva L."/>
            <person name="Von Meijenfeldt F.A.B."/>
            <person name="Westbye A.B."/>
            <person name="Yadav S."/>
            <person name="Hopmans E.C."/>
            <person name="Dutilh B.E."/>
            <person name="Sinninghe Damste J.S."/>
        </authorList>
    </citation>
    <scope>NUCLEOTIDE SEQUENCE [LARGE SCALE GENOMIC DNA]</scope>
    <source>
        <strain evidence="2">NIOZ-UU30</strain>
    </source>
</reference>
<dbReference type="Pfam" id="PF09936">
    <property type="entry name" value="Methyltrn_RNA_4"/>
    <property type="match status" value="1"/>
</dbReference>
<dbReference type="GO" id="GO:0032259">
    <property type="term" value="P:methylation"/>
    <property type="evidence" value="ECO:0007669"/>
    <property type="project" value="UniProtKB-KW"/>
</dbReference>
<name>A0A8J6TKG0_9BACT</name>
<comment type="caution">
    <text evidence="2">The sequence shown here is derived from an EMBL/GenBank/DDBJ whole genome shotgun (WGS) entry which is preliminary data.</text>
</comment>
<dbReference type="InterPro" id="IPR019230">
    <property type="entry name" value="RNA_MeTrfase_C_dom"/>
</dbReference>
<dbReference type="Proteomes" id="UP000603434">
    <property type="component" value="Unassembled WGS sequence"/>
</dbReference>